<dbReference type="PANTHER" id="PTHR43157:SF31">
    <property type="entry name" value="PHOSPHATIDYLINOSITOL-GLYCAN BIOSYNTHESIS CLASS F PROTEIN"/>
    <property type="match status" value="1"/>
</dbReference>
<dbReference type="PANTHER" id="PTHR43157">
    <property type="entry name" value="PHOSPHATIDYLINOSITOL-GLYCAN BIOSYNTHESIS CLASS F PROTEIN-RELATED"/>
    <property type="match status" value="1"/>
</dbReference>
<dbReference type="EMBL" id="RZUG01000022">
    <property type="protein sequence ID" value="KAA8823704.1"/>
    <property type="molecule type" value="Genomic_DNA"/>
</dbReference>
<feature type="region of interest" description="Disordered" evidence="2">
    <location>
        <begin position="1"/>
        <end position="20"/>
    </location>
</feature>
<dbReference type="SUPFAM" id="SSF51735">
    <property type="entry name" value="NAD(P)-binding Rossmann-fold domains"/>
    <property type="match status" value="1"/>
</dbReference>
<name>A0A5J5E3Y4_9BIFI</name>
<dbReference type="Proteomes" id="UP000326251">
    <property type="component" value="Unassembled WGS sequence"/>
</dbReference>
<evidence type="ECO:0000256" key="2">
    <source>
        <dbReference type="SAM" id="MobiDB-lite"/>
    </source>
</evidence>
<proteinExistence type="predicted"/>
<sequence length="212" mass="23954">MCWSTTPADSSATTARPPQRGHEKTFAINTLAPFLLTNLLLPLLEKSPSARIVTVSSESYRQAGQPLLDDIELERNYSLVRAYAYSKLYVWWLMCRFDARLKAKGIGNVTVNTVEPGSAVTGLQRESLRKSPFMLPLVLLWMPFMRTARHGARTSIYLASSPEVEGVSGQFWGNRRPKRINPKWVSPDGERRIWDYCARVCEPYLNQADSAS</sequence>
<reference evidence="3 4" key="1">
    <citation type="journal article" date="2019" name="Syst. Appl. Microbiol.">
        <title>Characterization of Bifidobacterium species in feaces of the Egyptian fruit bat: Description of B. vespertilionis sp. nov. and B. rousetti sp. nov.</title>
        <authorList>
            <person name="Modesto M."/>
            <person name="Satti M."/>
            <person name="Watanabe K."/>
            <person name="Puglisi E."/>
            <person name="Morelli L."/>
            <person name="Huang C.-H."/>
            <person name="Liou J.-S."/>
            <person name="Miyashita M."/>
            <person name="Tamura T."/>
            <person name="Saito S."/>
            <person name="Mori K."/>
            <person name="Huang L."/>
            <person name="Sciavilla P."/>
            <person name="Sandri C."/>
            <person name="Spiezio C."/>
            <person name="Vitali F."/>
            <person name="Cavalieri D."/>
            <person name="Perpetuini G."/>
            <person name="Tofalo R."/>
            <person name="Bonetti A."/>
            <person name="Arita M."/>
            <person name="Mattarelli P."/>
        </authorList>
    </citation>
    <scope>NUCLEOTIDE SEQUENCE [LARGE SCALE GENOMIC DNA]</scope>
    <source>
        <strain evidence="3 4">RST19</strain>
    </source>
</reference>
<protein>
    <submittedName>
        <fullName evidence="3">SDR family NAD(P)-dependent oxidoreductase</fullName>
    </submittedName>
</protein>
<dbReference type="InterPro" id="IPR002347">
    <property type="entry name" value="SDR_fam"/>
</dbReference>
<evidence type="ECO:0000256" key="1">
    <source>
        <dbReference type="ARBA" id="ARBA00023002"/>
    </source>
</evidence>
<dbReference type="InterPro" id="IPR036291">
    <property type="entry name" value="NAD(P)-bd_dom_sf"/>
</dbReference>
<comment type="caution">
    <text evidence="3">The sequence shown here is derived from an EMBL/GenBank/DDBJ whole genome shotgun (WGS) entry which is preliminary data.</text>
</comment>
<keyword evidence="1" id="KW-0560">Oxidoreductase</keyword>
<dbReference type="AlphaFoldDB" id="A0A5J5E3Y4"/>
<accession>A0A5J5E3Y4</accession>
<dbReference type="GO" id="GO:0016491">
    <property type="term" value="F:oxidoreductase activity"/>
    <property type="evidence" value="ECO:0007669"/>
    <property type="project" value="UniProtKB-KW"/>
</dbReference>
<feature type="compositionally biased region" description="Low complexity" evidence="2">
    <location>
        <begin position="1"/>
        <end position="18"/>
    </location>
</feature>
<evidence type="ECO:0000313" key="3">
    <source>
        <dbReference type="EMBL" id="KAA8823704.1"/>
    </source>
</evidence>
<dbReference type="Gene3D" id="3.40.50.720">
    <property type="entry name" value="NAD(P)-binding Rossmann-like Domain"/>
    <property type="match status" value="1"/>
</dbReference>
<organism evidence="3 4">
    <name type="scientific">Bifidobacterium reuteri</name>
    <dbReference type="NCBI Taxonomy" id="983706"/>
    <lineage>
        <taxon>Bacteria</taxon>
        <taxon>Bacillati</taxon>
        <taxon>Actinomycetota</taxon>
        <taxon>Actinomycetes</taxon>
        <taxon>Bifidobacteriales</taxon>
        <taxon>Bifidobacteriaceae</taxon>
        <taxon>Bifidobacterium</taxon>
    </lineage>
</organism>
<dbReference type="Pfam" id="PF00106">
    <property type="entry name" value="adh_short"/>
    <property type="match status" value="1"/>
</dbReference>
<gene>
    <name evidence="3" type="ORF">EMO92_09695</name>
</gene>
<evidence type="ECO:0000313" key="4">
    <source>
        <dbReference type="Proteomes" id="UP000326251"/>
    </source>
</evidence>